<evidence type="ECO:0000313" key="3">
    <source>
        <dbReference type="Proteomes" id="UP001597314"/>
    </source>
</evidence>
<dbReference type="EMBL" id="JBHUIW010000017">
    <property type="protein sequence ID" value="MFD2183498.1"/>
    <property type="molecule type" value="Genomic_DNA"/>
</dbReference>
<reference evidence="3" key="1">
    <citation type="journal article" date="2019" name="Int. J. Syst. Evol. Microbiol.">
        <title>The Global Catalogue of Microorganisms (GCM) 10K type strain sequencing project: providing services to taxonomists for standard genome sequencing and annotation.</title>
        <authorList>
            <consortium name="The Broad Institute Genomics Platform"/>
            <consortium name="The Broad Institute Genome Sequencing Center for Infectious Disease"/>
            <person name="Wu L."/>
            <person name="Ma J."/>
        </authorList>
    </citation>
    <scope>NUCLEOTIDE SEQUENCE [LARGE SCALE GENOMIC DNA]</scope>
    <source>
        <strain evidence="3">CGMCC 1.6774</strain>
    </source>
</reference>
<dbReference type="Pfam" id="PF13289">
    <property type="entry name" value="SIR2_2"/>
    <property type="match status" value="1"/>
</dbReference>
<comment type="caution">
    <text evidence="2">The sequence shown here is derived from an EMBL/GenBank/DDBJ whole genome shotgun (WGS) entry which is preliminary data.</text>
</comment>
<dbReference type="Pfam" id="PF25199">
    <property type="entry name" value="nSTAND_NTPase5"/>
    <property type="match status" value="1"/>
</dbReference>
<proteinExistence type="predicted"/>
<keyword evidence="3" id="KW-1185">Reference proteome</keyword>
<sequence>MKIDPTYLDELKPTLLAGRYSLFLGAGASCDSFDSKLAALPTGDALRKQLVKLKELKENSSLSRAYAQLSDDEVLKFITERFANCTPGPTANKLPGFFWNRIYTLNVDNVIEASYKTNKSNQHAIPFTHKSLYRNPEDVNSLQIVHIHGWAGKPDDGYVFSLPDYVRNMGPGNPWIDVLAQTIATEPFIIAGTSLEEPDLEYFLTNRTPSTVRRDRGPSFLIEPFPDPGTLRDCERHGLILYPGTLLEFFAELDVAFPTRPFPASAAVGFTEKAFNTKPNNKDLALFSRDFAFIVAKQEQENADLGFYVGREPALSDISLNRDASRRSTSQLKTIIKSPFERGRWNKNFLIVDDVAGGGKSTVLGRLAFDLSAEGFSVFSYRNLGTPDINLSARIFNNLIKPFIVFCDNFADHAPAMTALYREIHRDDFLIVGFERSYRIQYAIQTLAGNEFDRVTLQKFDSAEARELIDKMHFYGLTTDRYKPEQAEPLSKELVSDPIAIAVCRVMNDFRPVERILDSLFDAADENRVKRYLACALASYCYKPGLAYPILVAAFPAENLRDQIDSKDILPLDFFDRDRRDYLLPTNPVLGQRFLRRVSETDESFMLEVYSSLGAHLAPYVNRTAIIKRTPEARLGSRLFDFDEVVSGLLPSKSENFFLNMRRFWSWNSRYWEQFALLKLDQYAKSNSKNKEILLDQALSHAKHAVQVERHPLPLTTLGKVFFEEMKHRETRFSSAFKDGLNAVSEAFKLEGRMNRIAIHPFFTGFSGANHYLKNGGKLDGKQAQQLRDLAESAERFFSYDTGLMVLLREVQRFLRADPRSC</sequence>
<feature type="domain" description="Novel STAND NTPase 5" evidence="1">
    <location>
        <begin position="306"/>
        <end position="440"/>
    </location>
</feature>
<dbReference type="PROSITE" id="PS51257">
    <property type="entry name" value="PROKAR_LIPOPROTEIN"/>
    <property type="match status" value="1"/>
</dbReference>
<organism evidence="2 3">
    <name type="scientific">Rhodoplanes azumiensis</name>
    <dbReference type="NCBI Taxonomy" id="1897628"/>
    <lineage>
        <taxon>Bacteria</taxon>
        <taxon>Pseudomonadati</taxon>
        <taxon>Pseudomonadota</taxon>
        <taxon>Alphaproteobacteria</taxon>
        <taxon>Hyphomicrobiales</taxon>
        <taxon>Nitrobacteraceae</taxon>
        <taxon>Rhodoplanes</taxon>
    </lineage>
</organism>
<dbReference type="RefSeq" id="WP_378478652.1">
    <property type="nucleotide sequence ID" value="NZ_JBHUIW010000017.1"/>
</dbReference>
<dbReference type="Proteomes" id="UP001597314">
    <property type="component" value="Unassembled WGS sequence"/>
</dbReference>
<protein>
    <submittedName>
        <fullName evidence="2">SIR2 family protein</fullName>
    </submittedName>
</protein>
<dbReference type="InterPro" id="IPR057574">
    <property type="entry name" value="nSTAND_NTPase5_dom"/>
</dbReference>
<gene>
    <name evidence="2" type="ORF">ACFSOX_15175</name>
</gene>
<name>A0ABW5AKM0_9BRAD</name>
<evidence type="ECO:0000259" key="1">
    <source>
        <dbReference type="Pfam" id="PF25199"/>
    </source>
</evidence>
<evidence type="ECO:0000313" key="2">
    <source>
        <dbReference type="EMBL" id="MFD2183498.1"/>
    </source>
</evidence>
<accession>A0ABW5AKM0</accession>